<proteinExistence type="predicted"/>
<accession>A0AAV4FTL4</accession>
<protein>
    <submittedName>
        <fullName evidence="1">Uncharacterized protein</fullName>
    </submittedName>
</protein>
<gene>
    <name evidence="1" type="ORF">ElyMa_000493000</name>
</gene>
<keyword evidence="2" id="KW-1185">Reference proteome</keyword>
<dbReference type="Proteomes" id="UP000762676">
    <property type="component" value="Unassembled WGS sequence"/>
</dbReference>
<comment type="caution">
    <text evidence="1">The sequence shown here is derived from an EMBL/GenBank/DDBJ whole genome shotgun (WGS) entry which is preliminary data.</text>
</comment>
<sequence length="96" mass="10578">MLSGANAGRCFAISARVHQTQSWQATVFFYIFMDGDVVTPDSILCLFFDSTMPQWRHLNVGSQLANDDPTALSLCYAKSLLVGREGPLGQAPRVLR</sequence>
<organism evidence="1 2">
    <name type="scientific">Elysia marginata</name>
    <dbReference type="NCBI Taxonomy" id="1093978"/>
    <lineage>
        <taxon>Eukaryota</taxon>
        <taxon>Metazoa</taxon>
        <taxon>Spiralia</taxon>
        <taxon>Lophotrochozoa</taxon>
        <taxon>Mollusca</taxon>
        <taxon>Gastropoda</taxon>
        <taxon>Heterobranchia</taxon>
        <taxon>Euthyneura</taxon>
        <taxon>Panpulmonata</taxon>
        <taxon>Sacoglossa</taxon>
        <taxon>Placobranchoidea</taxon>
        <taxon>Plakobranchidae</taxon>
        <taxon>Elysia</taxon>
    </lineage>
</organism>
<name>A0AAV4FTL4_9GAST</name>
<dbReference type="AlphaFoldDB" id="A0AAV4FTL4"/>
<dbReference type="EMBL" id="BMAT01000942">
    <property type="protein sequence ID" value="GFR76823.1"/>
    <property type="molecule type" value="Genomic_DNA"/>
</dbReference>
<evidence type="ECO:0000313" key="2">
    <source>
        <dbReference type="Proteomes" id="UP000762676"/>
    </source>
</evidence>
<evidence type="ECO:0000313" key="1">
    <source>
        <dbReference type="EMBL" id="GFR76823.1"/>
    </source>
</evidence>
<reference evidence="1 2" key="1">
    <citation type="journal article" date="2021" name="Elife">
        <title>Chloroplast acquisition without the gene transfer in kleptoplastic sea slugs, Plakobranchus ocellatus.</title>
        <authorList>
            <person name="Maeda T."/>
            <person name="Takahashi S."/>
            <person name="Yoshida T."/>
            <person name="Shimamura S."/>
            <person name="Takaki Y."/>
            <person name="Nagai Y."/>
            <person name="Toyoda A."/>
            <person name="Suzuki Y."/>
            <person name="Arimoto A."/>
            <person name="Ishii H."/>
            <person name="Satoh N."/>
            <person name="Nishiyama T."/>
            <person name="Hasebe M."/>
            <person name="Maruyama T."/>
            <person name="Minagawa J."/>
            <person name="Obokata J."/>
            <person name="Shigenobu S."/>
        </authorList>
    </citation>
    <scope>NUCLEOTIDE SEQUENCE [LARGE SCALE GENOMIC DNA]</scope>
</reference>